<evidence type="ECO:0000313" key="1">
    <source>
        <dbReference type="EMBL" id="CAE0786291.1"/>
    </source>
</evidence>
<reference evidence="1" key="1">
    <citation type="submission" date="2021-01" db="EMBL/GenBank/DDBJ databases">
        <authorList>
            <person name="Corre E."/>
            <person name="Pelletier E."/>
            <person name="Niang G."/>
            <person name="Scheremetjew M."/>
            <person name="Finn R."/>
            <person name="Kale V."/>
            <person name="Holt S."/>
            <person name="Cochrane G."/>
            <person name="Meng A."/>
            <person name="Brown T."/>
            <person name="Cohen L."/>
        </authorList>
    </citation>
    <scope>NUCLEOTIDE SEQUENCE</scope>
    <source>
        <strain evidence="1">CCMP645</strain>
    </source>
</reference>
<gene>
    <name evidence="1" type="ORF">PCAR00345_LOCUS38999</name>
</gene>
<sequence length="193" mass="20949">MLHGRSIGLSNSIPPVSQSCAEFQDLLCVMHVSFASLIGPSLPLRIYMPLLYILGIDLHSSVCFCPSIRLRTPSIGGRAFPCCGLWRSSPTYPSSTRLRMKWSADDDKASLAAAQSALAEVLAEVKGVNGFKSVQRIVCGGCLDFKVITALDAAQFSAWEEAKFAPEEKFLTNVKGIKGISQVETQTYTLAQM</sequence>
<dbReference type="EMBL" id="HBIZ01062997">
    <property type="protein sequence ID" value="CAE0786291.1"/>
    <property type="molecule type" value="Transcribed_RNA"/>
</dbReference>
<proteinExistence type="predicted"/>
<dbReference type="PROSITE" id="PS51257">
    <property type="entry name" value="PROKAR_LIPOPROTEIN"/>
    <property type="match status" value="1"/>
</dbReference>
<name>A0A7S4C415_CHRCT</name>
<dbReference type="AlphaFoldDB" id="A0A7S4C415"/>
<organism evidence="1">
    <name type="scientific">Chrysotila carterae</name>
    <name type="common">Marine alga</name>
    <name type="synonym">Syracosphaera carterae</name>
    <dbReference type="NCBI Taxonomy" id="13221"/>
    <lineage>
        <taxon>Eukaryota</taxon>
        <taxon>Haptista</taxon>
        <taxon>Haptophyta</taxon>
        <taxon>Prymnesiophyceae</taxon>
        <taxon>Isochrysidales</taxon>
        <taxon>Isochrysidaceae</taxon>
        <taxon>Chrysotila</taxon>
    </lineage>
</organism>
<accession>A0A7S4C415</accession>
<protein>
    <submittedName>
        <fullName evidence="1">Uncharacterized protein</fullName>
    </submittedName>
</protein>